<feature type="region of interest" description="Disordered" evidence="1">
    <location>
        <begin position="44"/>
        <end position="70"/>
    </location>
</feature>
<sequence>MPKDLLVEEVIEYGPQRPVRRWCLLVVKEKGAHRDHLVGVVHHGDEQVEQHHHVDDAVGSEHEQTPEAGIGLNARQFEAVQVDEPEARPEQRL</sequence>
<comment type="caution">
    <text evidence="2">The sequence shown here is derived from an EMBL/GenBank/DDBJ whole genome shotgun (WGS) entry which is preliminary data.</text>
</comment>
<dbReference type="Proteomes" id="UP000887159">
    <property type="component" value="Unassembled WGS sequence"/>
</dbReference>
<evidence type="ECO:0000313" key="3">
    <source>
        <dbReference type="Proteomes" id="UP000887159"/>
    </source>
</evidence>
<gene>
    <name evidence="2" type="ORF">TNCV_1119891</name>
</gene>
<dbReference type="AlphaFoldDB" id="A0A8X6SZA7"/>
<organism evidence="2 3">
    <name type="scientific">Trichonephila clavipes</name>
    <name type="common">Golden silk orbweaver</name>
    <name type="synonym">Nephila clavipes</name>
    <dbReference type="NCBI Taxonomy" id="2585209"/>
    <lineage>
        <taxon>Eukaryota</taxon>
        <taxon>Metazoa</taxon>
        <taxon>Ecdysozoa</taxon>
        <taxon>Arthropoda</taxon>
        <taxon>Chelicerata</taxon>
        <taxon>Arachnida</taxon>
        <taxon>Araneae</taxon>
        <taxon>Araneomorphae</taxon>
        <taxon>Entelegynae</taxon>
        <taxon>Araneoidea</taxon>
        <taxon>Nephilidae</taxon>
        <taxon>Trichonephila</taxon>
    </lineage>
</organism>
<proteinExistence type="predicted"/>
<reference evidence="2" key="1">
    <citation type="submission" date="2020-08" db="EMBL/GenBank/DDBJ databases">
        <title>Multicomponent nature underlies the extraordinary mechanical properties of spider dragline silk.</title>
        <authorList>
            <person name="Kono N."/>
            <person name="Nakamura H."/>
            <person name="Mori M."/>
            <person name="Yoshida Y."/>
            <person name="Ohtoshi R."/>
            <person name="Malay A.D."/>
            <person name="Moran D.A.P."/>
            <person name="Tomita M."/>
            <person name="Numata K."/>
            <person name="Arakawa K."/>
        </authorList>
    </citation>
    <scope>NUCLEOTIDE SEQUENCE</scope>
</reference>
<accession>A0A8X6SZA7</accession>
<feature type="compositionally biased region" description="Basic and acidic residues" evidence="1">
    <location>
        <begin position="44"/>
        <end position="65"/>
    </location>
</feature>
<dbReference type="EMBL" id="BMAU01021356">
    <property type="protein sequence ID" value="GFY20755.1"/>
    <property type="molecule type" value="Genomic_DNA"/>
</dbReference>
<evidence type="ECO:0000313" key="2">
    <source>
        <dbReference type="EMBL" id="GFY20755.1"/>
    </source>
</evidence>
<evidence type="ECO:0000256" key="1">
    <source>
        <dbReference type="SAM" id="MobiDB-lite"/>
    </source>
</evidence>
<name>A0A8X6SZA7_TRICX</name>
<keyword evidence="3" id="KW-1185">Reference proteome</keyword>
<protein>
    <submittedName>
        <fullName evidence="2">Uncharacterized protein</fullName>
    </submittedName>
</protein>